<accession>A0A138ZXL5</accession>
<organism evidence="1 2">
    <name type="scientific">Gonapodya prolifera (strain JEL478)</name>
    <name type="common">Monoblepharis prolifera</name>
    <dbReference type="NCBI Taxonomy" id="1344416"/>
    <lineage>
        <taxon>Eukaryota</taxon>
        <taxon>Fungi</taxon>
        <taxon>Fungi incertae sedis</taxon>
        <taxon>Chytridiomycota</taxon>
        <taxon>Chytridiomycota incertae sedis</taxon>
        <taxon>Monoblepharidomycetes</taxon>
        <taxon>Monoblepharidales</taxon>
        <taxon>Gonapodyaceae</taxon>
        <taxon>Gonapodya</taxon>
    </lineage>
</organism>
<evidence type="ECO:0000313" key="2">
    <source>
        <dbReference type="Proteomes" id="UP000070544"/>
    </source>
</evidence>
<protein>
    <submittedName>
        <fullName evidence="1">Uncharacterized protein</fullName>
    </submittedName>
</protein>
<dbReference type="Proteomes" id="UP000070544">
    <property type="component" value="Unassembled WGS sequence"/>
</dbReference>
<name>A0A138ZXL5_GONPJ</name>
<gene>
    <name evidence="1" type="ORF">M427DRAFT_249480</name>
</gene>
<reference evidence="1 2" key="1">
    <citation type="journal article" date="2015" name="Genome Biol. Evol.">
        <title>Phylogenomic analyses indicate that early fungi evolved digesting cell walls of algal ancestors of land plants.</title>
        <authorList>
            <person name="Chang Y."/>
            <person name="Wang S."/>
            <person name="Sekimoto S."/>
            <person name="Aerts A.L."/>
            <person name="Choi C."/>
            <person name="Clum A."/>
            <person name="LaButti K.M."/>
            <person name="Lindquist E.A."/>
            <person name="Yee Ngan C."/>
            <person name="Ohm R.A."/>
            <person name="Salamov A.A."/>
            <person name="Grigoriev I.V."/>
            <person name="Spatafora J.W."/>
            <person name="Berbee M.L."/>
        </authorList>
    </citation>
    <scope>NUCLEOTIDE SEQUENCE [LARGE SCALE GENOMIC DNA]</scope>
    <source>
        <strain evidence="1 2">JEL478</strain>
    </source>
</reference>
<keyword evidence="2" id="KW-1185">Reference proteome</keyword>
<evidence type="ECO:0000313" key="1">
    <source>
        <dbReference type="EMBL" id="KXS09191.1"/>
    </source>
</evidence>
<sequence length="86" mass="9554">MPLFQAINERFVQPGGEVQLNLSFAIVAAAAAVVRKGECTVGVFDGDLRDVLRCVGDRLTDKQRCVSKSSRSCRRTRTPSSRGRWR</sequence>
<proteinExistence type="predicted"/>
<dbReference type="EMBL" id="KQ965883">
    <property type="protein sequence ID" value="KXS09191.1"/>
    <property type="molecule type" value="Genomic_DNA"/>
</dbReference>
<dbReference type="AlphaFoldDB" id="A0A138ZXL5"/>